<evidence type="ECO:0000256" key="7">
    <source>
        <dbReference type="ARBA" id="ARBA00023294"/>
    </source>
</evidence>
<keyword evidence="3" id="KW-0813">Transport</keyword>
<dbReference type="PANTHER" id="PTHR31752:SF40">
    <property type="entry name" value="AUXIN EFFLUX CARRIER COMPONENT 8"/>
    <property type="match status" value="1"/>
</dbReference>
<keyword evidence="5 8" id="KW-1133">Transmembrane helix</keyword>
<sequence>MALQDKMIACGIRNGVIAMAMKFLIGPAIMAISSVAVGLRGRVLKIAIMQAALPQGIVPFVFAKEYNVHPDIISTGVVFGMMVAIPIALAYYSLLEL</sequence>
<dbReference type="GO" id="GO:0010329">
    <property type="term" value="F:auxin efflux transmembrane transporter activity"/>
    <property type="evidence" value="ECO:0007669"/>
    <property type="project" value="TreeGrafter"/>
</dbReference>
<organism evidence="9 10">
    <name type="scientific">Kalanchoe fedtschenkoi</name>
    <name type="common">Lavender scallops</name>
    <name type="synonym">South American air plant</name>
    <dbReference type="NCBI Taxonomy" id="63787"/>
    <lineage>
        <taxon>Eukaryota</taxon>
        <taxon>Viridiplantae</taxon>
        <taxon>Streptophyta</taxon>
        <taxon>Embryophyta</taxon>
        <taxon>Tracheophyta</taxon>
        <taxon>Spermatophyta</taxon>
        <taxon>Magnoliopsida</taxon>
        <taxon>eudicotyledons</taxon>
        <taxon>Gunneridae</taxon>
        <taxon>Pentapetalae</taxon>
        <taxon>Saxifragales</taxon>
        <taxon>Crassulaceae</taxon>
        <taxon>Kalanchoe</taxon>
    </lineage>
</organism>
<reference evidence="9" key="1">
    <citation type="submission" date="2021-01" db="UniProtKB">
        <authorList>
            <consortium name="EnsemblPlants"/>
        </authorList>
    </citation>
    <scope>IDENTIFICATION</scope>
</reference>
<dbReference type="Pfam" id="PF03547">
    <property type="entry name" value="Mem_trans"/>
    <property type="match status" value="1"/>
</dbReference>
<evidence type="ECO:0000256" key="8">
    <source>
        <dbReference type="SAM" id="Phobius"/>
    </source>
</evidence>
<evidence type="ECO:0000256" key="2">
    <source>
        <dbReference type="ARBA" id="ARBA00009177"/>
    </source>
</evidence>
<keyword evidence="6 8" id="KW-0472">Membrane</keyword>
<feature type="transmembrane region" description="Helical" evidence="8">
    <location>
        <begin position="12"/>
        <end position="37"/>
    </location>
</feature>
<dbReference type="InterPro" id="IPR004776">
    <property type="entry name" value="Mem_transp_PIN-like"/>
</dbReference>
<dbReference type="GO" id="GO:0005783">
    <property type="term" value="C:endoplasmic reticulum"/>
    <property type="evidence" value="ECO:0007669"/>
    <property type="project" value="TreeGrafter"/>
</dbReference>
<dbReference type="GO" id="GO:0009734">
    <property type="term" value="P:auxin-activated signaling pathway"/>
    <property type="evidence" value="ECO:0007669"/>
    <property type="project" value="UniProtKB-KW"/>
</dbReference>
<dbReference type="InterPro" id="IPR051107">
    <property type="entry name" value="Auxin_Efflux_Carrier"/>
</dbReference>
<proteinExistence type="inferred from homology"/>
<evidence type="ECO:0000256" key="6">
    <source>
        <dbReference type="ARBA" id="ARBA00023136"/>
    </source>
</evidence>
<keyword evidence="10" id="KW-1185">Reference proteome</keyword>
<feature type="transmembrane region" description="Helical" evidence="8">
    <location>
        <begin position="43"/>
        <end position="63"/>
    </location>
</feature>
<evidence type="ECO:0000256" key="4">
    <source>
        <dbReference type="ARBA" id="ARBA00022692"/>
    </source>
</evidence>
<evidence type="ECO:0008006" key="11">
    <source>
        <dbReference type="Google" id="ProtNLM"/>
    </source>
</evidence>
<comment type="subcellular location">
    <subcellularLocation>
        <location evidence="1">Membrane</location>
        <topology evidence="1">Multi-pass membrane protein</topology>
    </subcellularLocation>
</comment>
<dbReference type="EnsemblPlants" id="Kaladp0059s0196.1.v1.1">
    <property type="protein sequence ID" value="Kaladp0059s0196.1.v1.1"/>
    <property type="gene ID" value="Kaladp0059s0196.v1.1"/>
</dbReference>
<evidence type="ECO:0000256" key="5">
    <source>
        <dbReference type="ARBA" id="ARBA00022989"/>
    </source>
</evidence>
<feature type="transmembrane region" description="Helical" evidence="8">
    <location>
        <begin position="75"/>
        <end position="94"/>
    </location>
</feature>
<accession>A0A7N0UCB1</accession>
<evidence type="ECO:0000256" key="3">
    <source>
        <dbReference type="ARBA" id="ARBA00022448"/>
    </source>
</evidence>
<evidence type="ECO:0000256" key="1">
    <source>
        <dbReference type="ARBA" id="ARBA00004141"/>
    </source>
</evidence>
<evidence type="ECO:0000313" key="10">
    <source>
        <dbReference type="Proteomes" id="UP000594263"/>
    </source>
</evidence>
<keyword evidence="7" id="KW-0927">Auxin signaling pathway</keyword>
<dbReference type="GO" id="GO:0005886">
    <property type="term" value="C:plasma membrane"/>
    <property type="evidence" value="ECO:0007669"/>
    <property type="project" value="TreeGrafter"/>
</dbReference>
<keyword evidence="4 8" id="KW-0812">Transmembrane</keyword>
<dbReference type="PANTHER" id="PTHR31752">
    <property type="entry name" value="AUXIN EFFLUX CARRIER COMPONENT 1B-RELATED"/>
    <property type="match status" value="1"/>
</dbReference>
<protein>
    <recommendedName>
        <fullName evidence="11">PIN-like protein</fullName>
    </recommendedName>
</protein>
<comment type="similarity">
    <text evidence="2">Belongs to the auxin efflux carrier (TC 2.A.69.1) family.</text>
</comment>
<dbReference type="AlphaFoldDB" id="A0A7N0UCB1"/>
<evidence type="ECO:0000313" key="9">
    <source>
        <dbReference type="EnsemblPlants" id="Kaladp0059s0196.1.v1.1"/>
    </source>
</evidence>
<dbReference type="Gramene" id="Kaladp0059s0196.1.v1.1">
    <property type="protein sequence ID" value="Kaladp0059s0196.1.v1.1"/>
    <property type="gene ID" value="Kaladp0059s0196.v1.1"/>
</dbReference>
<name>A0A7N0UCB1_KALFE</name>
<dbReference type="Proteomes" id="UP000594263">
    <property type="component" value="Unplaced"/>
</dbReference>
<dbReference type="GO" id="GO:0009926">
    <property type="term" value="P:auxin polar transport"/>
    <property type="evidence" value="ECO:0007669"/>
    <property type="project" value="TreeGrafter"/>
</dbReference>